<evidence type="ECO:0000313" key="3">
    <source>
        <dbReference type="Proteomes" id="UP001296104"/>
    </source>
</evidence>
<proteinExistence type="predicted"/>
<comment type="caution">
    <text evidence="2">The sequence shown here is derived from an EMBL/GenBank/DDBJ whole genome shotgun (WGS) entry which is preliminary data.</text>
</comment>
<sequence>MSGHGHGHITWPPRLRRTDVLGEVRDVSNRKIHRDVGNPIYLRANCYYIFGDTFCHDAAGEFHGVSNNTYALVPDPRKEPTRSEYLDGQLKVREYIPFTRSEYEYDSGPEQKQKNDRMTLWSFGGVVENPPDAGTGWVFFTKMITHGAMPGHGYGVGVARATAQPDKKIRMERIMGDEMIFGEGEPSFGSVTNLCDDDGWVYTLGTYDPNPSQLDLRTHIARIRRDADFTQRANYEFFINTLDGKGMWSKTYNSIDDLKRLGDMDVQSQGEMIKVPSFAPEGRPYMWIGNNKFGAGIMYVGCAPRPEGPWEVVEMGDIPNDPAPWDGKSSGPKYSFFPNPRASDLDRGEIICTWTDAAQMGGKVIAARFWFEGDYERGPPPPAQGAHVQQPGSDGKGSAGSHHSGLGDRLKGKIEGFLHK</sequence>
<accession>A0AAI8Z0F2</accession>
<dbReference type="EMBL" id="CAVMBE010000033">
    <property type="protein sequence ID" value="CAK4029776.1"/>
    <property type="molecule type" value="Genomic_DNA"/>
</dbReference>
<reference evidence="2" key="1">
    <citation type="submission" date="2023-11" db="EMBL/GenBank/DDBJ databases">
        <authorList>
            <person name="Alioto T."/>
            <person name="Alioto T."/>
            <person name="Gomez Garrido J."/>
        </authorList>
    </citation>
    <scope>NUCLEOTIDE SEQUENCE</scope>
</reference>
<gene>
    <name evidence="2" type="ORF">LECACI_7A005310</name>
</gene>
<dbReference type="Proteomes" id="UP001296104">
    <property type="component" value="Unassembled WGS sequence"/>
</dbReference>
<evidence type="ECO:0000313" key="2">
    <source>
        <dbReference type="EMBL" id="CAK4029776.1"/>
    </source>
</evidence>
<dbReference type="AlphaFoldDB" id="A0AAI8Z0F2"/>
<organism evidence="2 3">
    <name type="scientific">Lecanosticta acicola</name>
    <dbReference type="NCBI Taxonomy" id="111012"/>
    <lineage>
        <taxon>Eukaryota</taxon>
        <taxon>Fungi</taxon>
        <taxon>Dikarya</taxon>
        <taxon>Ascomycota</taxon>
        <taxon>Pezizomycotina</taxon>
        <taxon>Dothideomycetes</taxon>
        <taxon>Dothideomycetidae</taxon>
        <taxon>Mycosphaerellales</taxon>
        <taxon>Mycosphaerellaceae</taxon>
        <taxon>Lecanosticta</taxon>
    </lineage>
</organism>
<name>A0AAI8Z0F2_9PEZI</name>
<keyword evidence="3" id="KW-1185">Reference proteome</keyword>
<feature type="region of interest" description="Disordered" evidence="1">
    <location>
        <begin position="376"/>
        <end position="411"/>
    </location>
</feature>
<protein>
    <submittedName>
        <fullName evidence="2">Uncharacterized protein</fullName>
    </submittedName>
</protein>
<evidence type="ECO:0000256" key="1">
    <source>
        <dbReference type="SAM" id="MobiDB-lite"/>
    </source>
</evidence>